<accession>A0A0V1AIA0</accession>
<sequence length="38" mass="4049">LLQKGFVKSHANVAVSTAKLRKGAFADNVSLFGWGKVC</sequence>
<gene>
    <name evidence="1" type="ORF">T4A_1056</name>
</gene>
<protein>
    <submittedName>
        <fullName evidence="1">Uncharacterized protein</fullName>
    </submittedName>
</protein>
<dbReference type="EMBL" id="JYDR01006816">
    <property type="protein sequence ID" value="KRY24534.1"/>
    <property type="molecule type" value="Genomic_DNA"/>
</dbReference>
<proteinExistence type="predicted"/>
<comment type="caution">
    <text evidence="1">The sequence shown here is derived from an EMBL/GenBank/DDBJ whole genome shotgun (WGS) entry which is preliminary data.</text>
</comment>
<evidence type="ECO:0000313" key="2">
    <source>
        <dbReference type="Proteomes" id="UP000054632"/>
    </source>
</evidence>
<name>A0A0V1AIA0_TRIPS</name>
<dbReference type="AlphaFoldDB" id="A0A0V1AIA0"/>
<feature type="non-terminal residue" evidence="1">
    <location>
        <position position="1"/>
    </location>
</feature>
<reference evidence="1 2" key="1">
    <citation type="submission" date="2015-01" db="EMBL/GenBank/DDBJ databases">
        <title>Evolution of Trichinella species and genotypes.</title>
        <authorList>
            <person name="Korhonen P.K."/>
            <person name="Edoardo P."/>
            <person name="Giuseppe L.R."/>
            <person name="Gasser R.B."/>
        </authorList>
    </citation>
    <scope>NUCLEOTIDE SEQUENCE [LARGE SCALE GENOMIC DNA]</scope>
    <source>
        <strain evidence="1">ISS13</strain>
    </source>
</reference>
<dbReference type="Proteomes" id="UP000054632">
    <property type="component" value="Unassembled WGS sequence"/>
</dbReference>
<organism evidence="1 2">
    <name type="scientific">Trichinella pseudospiralis</name>
    <name type="common">Parasitic roundworm</name>
    <dbReference type="NCBI Taxonomy" id="6337"/>
    <lineage>
        <taxon>Eukaryota</taxon>
        <taxon>Metazoa</taxon>
        <taxon>Ecdysozoa</taxon>
        <taxon>Nematoda</taxon>
        <taxon>Enoplea</taxon>
        <taxon>Dorylaimia</taxon>
        <taxon>Trichinellida</taxon>
        <taxon>Trichinellidae</taxon>
        <taxon>Trichinella</taxon>
    </lineage>
</organism>
<feature type="non-terminal residue" evidence="1">
    <location>
        <position position="38"/>
    </location>
</feature>
<evidence type="ECO:0000313" key="1">
    <source>
        <dbReference type="EMBL" id="KRY24534.1"/>
    </source>
</evidence>